<dbReference type="Proteomes" id="UP000002016">
    <property type="component" value="Chromosome"/>
</dbReference>
<feature type="domain" description="ABC transmembrane type-2" evidence="6">
    <location>
        <begin position="116"/>
        <end position="350"/>
    </location>
</feature>
<evidence type="ECO:0000256" key="2">
    <source>
        <dbReference type="ARBA" id="ARBA00022692"/>
    </source>
</evidence>
<dbReference type="InterPro" id="IPR013525">
    <property type="entry name" value="ABC2_TM"/>
</dbReference>
<keyword evidence="8" id="KW-1185">Reference proteome</keyword>
<dbReference type="AlphaFoldDB" id="A8F4N5"/>
<dbReference type="PANTHER" id="PTHR43027:SF1">
    <property type="entry name" value="DOXORUBICIN RESISTANCE ABC TRANSPORTER PERMEASE PROTEIN DRRC-RELATED"/>
    <property type="match status" value="1"/>
</dbReference>
<feature type="transmembrane region" description="Helical" evidence="5">
    <location>
        <begin position="236"/>
        <end position="261"/>
    </location>
</feature>
<feature type="transmembrane region" description="Helical" evidence="5">
    <location>
        <begin position="201"/>
        <end position="224"/>
    </location>
</feature>
<organism evidence="7 8">
    <name type="scientific">Pseudothermotoga lettingae (strain ATCC BAA-301 / DSM 14385 / NBRC 107922 / TMO)</name>
    <name type="common">Thermotoga lettingae</name>
    <dbReference type="NCBI Taxonomy" id="416591"/>
    <lineage>
        <taxon>Bacteria</taxon>
        <taxon>Thermotogati</taxon>
        <taxon>Thermotogota</taxon>
        <taxon>Thermotogae</taxon>
        <taxon>Thermotogales</taxon>
        <taxon>Thermotogaceae</taxon>
        <taxon>Pseudothermotoga</taxon>
    </lineage>
</organism>
<dbReference type="HOGENOM" id="CLU_039483_0_0_0"/>
<evidence type="ECO:0000313" key="7">
    <source>
        <dbReference type="EMBL" id="ABV33119.1"/>
    </source>
</evidence>
<dbReference type="GO" id="GO:0140359">
    <property type="term" value="F:ABC-type transporter activity"/>
    <property type="evidence" value="ECO:0007669"/>
    <property type="project" value="InterPro"/>
</dbReference>
<dbReference type="InterPro" id="IPR000412">
    <property type="entry name" value="ABC_2_transport"/>
</dbReference>
<sequence>MSRQFSSFLKAYILESLRNSVELFFSVLFPIVFLVIFGFMFSDTSPSNKTLGVFFDREIYYSELEKLENWELKSYSDTEQLLTDIKNGKIPLGVVVKDENVILYYSRSEVSILGDMKILQSSLVPIVEKALNSAKQYLAVNVSQISQTGIDVSEFDYMMMGVIALSLFSNGMFSMVTVFGRYKKQNVLKRLMTTGADPMNILVSISFVRLVMSFISLAMILFISKLIFRSNIQFNWFFLVPSIVFVTLGMMAIGILIVVLLKNPNAASNAASVMNVIMVFFSGIYFPVRFMPPYIRWIAHISPVKYAADLLRFAANAQQMSFAFYLIVNSVFFACGIIGLIFSSKMFMKPE</sequence>
<feature type="transmembrane region" description="Helical" evidence="5">
    <location>
        <begin position="322"/>
        <end position="342"/>
    </location>
</feature>
<evidence type="ECO:0000256" key="5">
    <source>
        <dbReference type="RuleBase" id="RU361157"/>
    </source>
</evidence>
<dbReference type="KEGG" id="tle:Tlet_0552"/>
<keyword evidence="5" id="KW-0813">Transport</keyword>
<keyword evidence="4 5" id="KW-0472">Membrane</keyword>
<dbReference type="eggNOG" id="COG0842">
    <property type="taxonomic scope" value="Bacteria"/>
</dbReference>
<keyword evidence="5" id="KW-1003">Cell membrane</keyword>
<evidence type="ECO:0000256" key="3">
    <source>
        <dbReference type="ARBA" id="ARBA00022989"/>
    </source>
</evidence>
<dbReference type="OrthoDB" id="9809699at2"/>
<protein>
    <recommendedName>
        <fullName evidence="5">Transport permease protein</fullName>
    </recommendedName>
</protein>
<evidence type="ECO:0000259" key="6">
    <source>
        <dbReference type="PROSITE" id="PS51012"/>
    </source>
</evidence>
<feature type="transmembrane region" description="Helical" evidence="5">
    <location>
        <begin position="21"/>
        <end position="41"/>
    </location>
</feature>
<dbReference type="Pfam" id="PF12698">
    <property type="entry name" value="ABC2_membrane_3"/>
    <property type="match status" value="1"/>
</dbReference>
<feature type="transmembrane region" description="Helical" evidence="5">
    <location>
        <begin position="268"/>
        <end position="288"/>
    </location>
</feature>
<dbReference type="PROSITE" id="PS51012">
    <property type="entry name" value="ABC_TM2"/>
    <property type="match status" value="1"/>
</dbReference>
<dbReference type="InterPro" id="IPR047817">
    <property type="entry name" value="ABC2_TM_bact-type"/>
</dbReference>
<dbReference type="PRINTS" id="PR00164">
    <property type="entry name" value="ABC2TRNSPORT"/>
</dbReference>
<reference evidence="7 8" key="1">
    <citation type="submission" date="2007-08" db="EMBL/GenBank/DDBJ databases">
        <title>Complete sequence of Thermotoga lettingae TMO.</title>
        <authorList>
            <consortium name="US DOE Joint Genome Institute"/>
            <person name="Copeland A."/>
            <person name="Lucas S."/>
            <person name="Lapidus A."/>
            <person name="Barry K."/>
            <person name="Glavina del Rio T."/>
            <person name="Dalin E."/>
            <person name="Tice H."/>
            <person name="Pitluck S."/>
            <person name="Foster B."/>
            <person name="Bruce D."/>
            <person name="Schmutz J."/>
            <person name="Larimer F."/>
            <person name="Land M."/>
            <person name="Hauser L."/>
            <person name="Kyrpides N."/>
            <person name="Mikhailova N."/>
            <person name="Nelson K."/>
            <person name="Gogarten J.P."/>
            <person name="Noll K."/>
            <person name="Richardson P."/>
        </authorList>
    </citation>
    <scope>NUCLEOTIDE SEQUENCE [LARGE SCALE GENOMIC DNA]</scope>
    <source>
        <strain evidence="8">ATCC BAA-301 / DSM 14385 / NBRC 107922 / TMO</strain>
    </source>
</reference>
<name>A8F4N5_PSELT</name>
<accession>A8F4N5</accession>
<dbReference type="InterPro" id="IPR052902">
    <property type="entry name" value="ABC-2_transporter"/>
</dbReference>
<feature type="transmembrane region" description="Helical" evidence="5">
    <location>
        <begin position="157"/>
        <end position="180"/>
    </location>
</feature>
<dbReference type="RefSeq" id="WP_012002600.1">
    <property type="nucleotide sequence ID" value="NC_009828.1"/>
</dbReference>
<evidence type="ECO:0000256" key="1">
    <source>
        <dbReference type="ARBA" id="ARBA00004141"/>
    </source>
</evidence>
<reference evidence="7 8" key="2">
    <citation type="journal article" date="2009" name="Proc. Natl. Acad. Sci. U.S.A.">
        <title>On the chimeric nature, thermophilic origin, and phylogenetic placement of the Thermotogales.</title>
        <authorList>
            <person name="Zhaxybayeva O."/>
            <person name="Swithers K.S."/>
            <person name="Lapierre P."/>
            <person name="Fournier G.P."/>
            <person name="Bickhart D.M."/>
            <person name="DeBoy R.T."/>
            <person name="Nelson K.E."/>
            <person name="Nesbo C.L."/>
            <person name="Doolittle W.F."/>
            <person name="Gogarten J.P."/>
            <person name="Noll K.M."/>
        </authorList>
    </citation>
    <scope>NUCLEOTIDE SEQUENCE [LARGE SCALE GENOMIC DNA]</scope>
    <source>
        <strain evidence="8">ATCC BAA-301 / DSM 14385 / NBRC 107922 / TMO</strain>
    </source>
</reference>
<proteinExistence type="inferred from homology"/>
<evidence type="ECO:0000313" key="8">
    <source>
        <dbReference type="Proteomes" id="UP000002016"/>
    </source>
</evidence>
<dbReference type="EMBL" id="CP000812">
    <property type="protein sequence ID" value="ABV33119.1"/>
    <property type="molecule type" value="Genomic_DNA"/>
</dbReference>
<comment type="subcellular location">
    <subcellularLocation>
        <location evidence="5">Cell membrane</location>
        <topology evidence="5">Multi-pass membrane protein</topology>
    </subcellularLocation>
    <subcellularLocation>
        <location evidence="1">Membrane</location>
        <topology evidence="1">Multi-pass membrane protein</topology>
    </subcellularLocation>
</comment>
<gene>
    <name evidence="7" type="ordered locus">Tlet_0552</name>
</gene>
<dbReference type="GO" id="GO:0043190">
    <property type="term" value="C:ATP-binding cassette (ABC) transporter complex"/>
    <property type="evidence" value="ECO:0007669"/>
    <property type="project" value="InterPro"/>
</dbReference>
<evidence type="ECO:0000256" key="4">
    <source>
        <dbReference type="ARBA" id="ARBA00023136"/>
    </source>
</evidence>
<dbReference type="STRING" id="416591.Tlet_0552"/>
<keyword evidence="3 5" id="KW-1133">Transmembrane helix</keyword>
<keyword evidence="2 5" id="KW-0812">Transmembrane</keyword>
<comment type="similarity">
    <text evidence="5">Belongs to the ABC-2 integral membrane protein family.</text>
</comment>
<dbReference type="PANTHER" id="PTHR43027">
    <property type="entry name" value="DOXORUBICIN RESISTANCE ABC TRANSPORTER PERMEASE PROTEIN DRRC-RELATED"/>
    <property type="match status" value="1"/>
</dbReference>